<dbReference type="EMBL" id="CH476629">
    <property type="protein sequence ID" value="EDO04894.1"/>
    <property type="molecule type" value="Genomic_DNA"/>
</dbReference>
<dbReference type="GeneID" id="5487988"/>
<keyword evidence="2" id="KW-1185">Reference proteome</keyword>
<sequence>MVVAPMNFLRLAIKLRTSTVASLGLFERGKGDKVALNFGVVETMFIVQLLSTSTTRTGERLAPSEGDFPAAILKSEETECRKAIGVLFIDVAANLESKSTVSDLGKGMVMVAWDSVAGLIDHIILRLQATVIIYFDQFPGFPHTVNSKK</sequence>
<reference evidence="2" key="1">
    <citation type="journal article" date="2011" name="PLoS Genet.">
        <title>Genomic analysis of the necrotrophic fungal pathogens Sclerotinia sclerotiorum and Botrytis cinerea.</title>
        <authorList>
            <person name="Amselem J."/>
            <person name="Cuomo C.A."/>
            <person name="van Kan J.A."/>
            <person name="Viaud M."/>
            <person name="Benito E.P."/>
            <person name="Couloux A."/>
            <person name="Coutinho P.M."/>
            <person name="de Vries R.P."/>
            <person name="Dyer P.S."/>
            <person name="Fillinger S."/>
            <person name="Fournier E."/>
            <person name="Gout L."/>
            <person name="Hahn M."/>
            <person name="Kohn L."/>
            <person name="Lapalu N."/>
            <person name="Plummer K.M."/>
            <person name="Pradier J.M."/>
            <person name="Quevillon E."/>
            <person name="Sharon A."/>
            <person name="Simon A."/>
            <person name="ten Have A."/>
            <person name="Tudzynski B."/>
            <person name="Tudzynski P."/>
            <person name="Wincker P."/>
            <person name="Andrew M."/>
            <person name="Anthouard V."/>
            <person name="Beever R.E."/>
            <person name="Beffa R."/>
            <person name="Benoit I."/>
            <person name="Bouzid O."/>
            <person name="Brault B."/>
            <person name="Chen Z."/>
            <person name="Choquer M."/>
            <person name="Collemare J."/>
            <person name="Cotton P."/>
            <person name="Danchin E.G."/>
            <person name="Da Silva C."/>
            <person name="Gautier A."/>
            <person name="Giraud C."/>
            <person name="Giraud T."/>
            <person name="Gonzalez C."/>
            <person name="Grossetete S."/>
            <person name="Guldener U."/>
            <person name="Henrissat B."/>
            <person name="Howlett B.J."/>
            <person name="Kodira C."/>
            <person name="Kretschmer M."/>
            <person name="Lappartient A."/>
            <person name="Leroch M."/>
            <person name="Levis C."/>
            <person name="Mauceli E."/>
            <person name="Neuveglise C."/>
            <person name="Oeser B."/>
            <person name="Pearson M."/>
            <person name="Poulain J."/>
            <person name="Poussereau N."/>
            <person name="Quesneville H."/>
            <person name="Rascle C."/>
            <person name="Schumacher J."/>
            <person name="Segurens B."/>
            <person name="Sexton A."/>
            <person name="Silva E."/>
            <person name="Sirven C."/>
            <person name="Soanes D.M."/>
            <person name="Talbot N.J."/>
            <person name="Templeton M."/>
            <person name="Yandava C."/>
            <person name="Yarden O."/>
            <person name="Zeng Q."/>
            <person name="Rollins J.A."/>
            <person name="Lebrun M.H."/>
            <person name="Dickman M."/>
        </authorList>
    </citation>
    <scope>NUCLEOTIDE SEQUENCE [LARGE SCALE GENOMIC DNA]</scope>
    <source>
        <strain evidence="2">ATCC 18683 / 1980 / Ss-1</strain>
    </source>
</reference>
<dbReference type="HOGENOM" id="CLU_1750783_0_0_1"/>
<protein>
    <submittedName>
        <fullName evidence="1">Uncharacterized protein</fullName>
    </submittedName>
</protein>
<name>A7EPX8_SCLS1</name>
<gene>
    <name evidence="1" type="ORF">SS1G_07377</name>
</gene>
<organism evidence="1 2">
    <name type="scientific">Sclerotinia sclerotiorum (strain ATCC 18683 / 1980 / Ss-1)</name>
    <name type="common">White mold</name>
    <name type="synonym">Whetzelinia sclerotiorum</name>
    <dbReference type="NCBI Taxonomy" id="665079"/>
    <lineage>
        <taxon>Eukaryota</taxon>
        <taxon>Fungi</taxon>
        <taxon>Dikarya</taxon>
        <taxon>Ascomycota</taxon>
        <taxon>Pezizomycotina</taxon>
        <taxon>Leotiomycetes</taxon>
        <taxon>Helotiales</taxon>
        <taxon>Sclerotiniaceae</taxon>
        <taxon>Sclerotinia</taxon>
    </lineage>
</organism>
<evidence type="ECO:0000313" key="1">
    <source>
        <dbReference type="EMBL" id="EDO04894.1"/>
    </source>
</evidence>
<dbReference type="AlphaFoldDB" id="A7EPX8"/>
<accession>A7EPX8</accession>
<dbReference type="KEGG" id="ssl:SS1G_07377"/>
<dbReference type="InParanoid" id="A7EPX8"/>
<evidence type="ECO:0000313" key="2">
    <source>
        <dbReference type="Proteomes" id="UP000001312"/>
    </source>
</evidence>
<dbReference type="Proteomes" id="UP000001312">
    <property type="component" value="Unassembled WGS sequence"/>
</dbReference>
<dbReference type="RefSeq" id="XP_001591931.1">
    <property type="nucleotide sequence ID" value="XM_001591881.1"/>
</dbReference>
<proteinExistence type="predicted"/>